<protein>
    <submittedName>
        <fullName evidence="5">Gfo/Idh/MocA family oxidoreductase</fullName>
    </submittedName>
</protein>
<evidence type="ECO:0000256" key="2">
    <source>
        <dbReference type="ARBA" id="ARBA00023002"/>
    </source>
</evidence>
<comment type="similarity">
    <text evidence="1">Belongs to the Gfo/Idh/MocA family.</text>
</comment>
<reference evidence="5 6" key="1">
    <citation type="submission" date="2019-11" db="EMBL/GenBank/DDBJ databases">
        <title>Gordonia sp. nov., a novel actinobacterium isolated from mangrove soil in Hainan.</title>
        <authorList>
            <person name="Huang X."/>
            <person name="Xie Y."/>
            <person name="Chu X."/>
            <person name="Xiao K."/>
        </authorList>
    </citation>
    <scope>NUCLEOTIDE SEQUENCE [LARGE SCALE GENOMIC DNA]</scope>
    <source>
        <strain evidence="5 6">HNM0687</strain>
    </source>
</reference>
<name>A0A6L7GSW2_9ACTN</name>
<dbReference type="Pfam" id="PF01408">
    <property type="entry name" value="GFO_IDH_MocA"/>
    <property type="match status" value="1"/>
</dbReference>
<gene>
    <name evidence="5" type="ORF">GIY30_14765</name>
</gene>
<dbReference type="InterPro" id="IPR000683">
    <property type="entry name" value="Gfo/Idh/MocA-like_OxRdtase_N"/>
</dbReference>
<dbReference type="Gene3D" id="3.30.360.10">
    <property type="entry name" value="Dihydrodipicolinate Reductase, domain 2"/>
    <property type="match status" value="1"/>
</dbReference>
<sequence length="341" mass="36373">MLTRLPAPRTLDPMTAPELRWGVMGPGWIAQRFVEALNKNTTQQVVAVGSRSAQRADEFARRMGVEAAHGSYESLLADPLVEIVYVSTPHPQHHRCALDAIAAGKHVLIEKPLGINANQAREVFTAAQNAGVFAGEAMWTRFLPKFDVLGQILANGLLGEIRTVAADHGEFFTTDHRIYDTALAGGPMLDLGTYPIAFAYWTLGHVAAVSAIGQPANDELNGQVSATLGHVGGSQSLVHTTILSNTPTTAFVAGEDAYLDLPGPFYQPGPFRLVPRTGDVLVHDEEPGTHTDGLHFSAVDAARQIAAGAVDSEVHPPADVIGTLDVMDRIRAQVGIAFPGE</sequence>
<dbReference type="EMBL" id="WMBR01000003">
    <property type="protein sequence ID" value="MXP22602.1"/>
    <property type="molecule type" value="Genomic_DNA"/>
</dbReference>
<dbReference type="SUPFAM" id="SSF51735">
    <property type="entry name" value="NAD(P)-binding Rossmann-fold domains"/>
    <property type="match status" value="1"/>
</dbReference>
<accession>A0A6L7GSW2</accession>
<dbReference type="PANTHER" id="PTHR22604">
    <property type="entry name" value="OXIDOREDUCTASES"/>
    <property type="match status" value="1"/>
</dbReference>
<dbReference type="Proteomes" id="UP000475545">
    <property type="component" value="Unassembled WGS sequence"/>
</dbReference>
<evidence type="ECO:0000259" key="3">
    <source>
        <dbReference type="Pfam" id="PF01408"/>
    </source>
</evidence>
<dbReference type="SUPFAM" id="SSF55347">
    <property type="entry name" value="Glyceraldehyde-3-phosphate dehydrogenase-like, C-terminal domain"/>
    <property type="match status" value="1"/>
</dbReference>
<organism evidence="5 6">
    <name type="scientific">Gordonia mangrovi</name>
    <dbReference type="NCBI Taxonomy" id="2665643"/>
    <lineage>
        <taxon>Bacteria</taxon>
        <taxon>Bacillati</taxon>
        <taxon>Actinomycetota</taxon>
        <taxon>Actinomycetes</taxon>
        <taxon>Mycobacteriales</taxon>
        <taxon>Gordoniaceae</taxon>
        <taxon>Gordonia</taxon>
    </lineage>
</organism>
<dbReference type="InterPro" id="IPR036291">
    <property type="entry name" value="NAD(P)-bd_dom_sf"/>
</dbReference>
<proteinExistence type="inferred from homology"/>
<evidence type="ECO:0000313" key="6">
    <source>
        <dbReference type="Proteomes" id="UP000475545"/>
    </source>
</evidence>
<feature type="domain" description="Gfo/Idh/MocA-like oxidoreductase N-terminal" evidence="3">
    <location>
        <begin position="19"/>
        <end position="132"/>
    </location>
</feature>
<dbReference type="Pfam" id="PF22725">
    <property type="entry name" value="GFO_IDH_MocA_C3"/>
    <property type="match status" value="1"/>
</dbReference>
<dbReference type="PANTHER" id="PTHR22604:SF105">
    <property type="entry name" value="TRANS-1,2-DIHYDROBENZENE-1,2-DIOL DEHYDROGENASE"/>
    <property type="match status" value="1"/>
</dbReference>
<dbReference type="Gene3D" id="3.40.50.720">
    <property type="entry name" value="NAD(P)-binding Rossmann-like Domain"/>
    <property type="match status" value="1"/>
</dbReference>
<evidence type="ECO:0000259" key="4">
    <source>
        <dbReference type="Pfam" id="PF22725"/>
    </source>
</evidence>
<keyword evidence="6" id="KW-1185">Reference proteome</keyword>
<comment type="caution">
    <text evidence="5">The sequence shown here is derived from an EMBL/GenBank/DDBJ whole genome shotgun (WGS) entry which is preliminary data.</text>
</comment>
<dbReference type="InterPro" id="IPR050984">
    <property type="entry name" value="Gfo/Idh/MocA_domain"/>
</dbReference>
<evidence type="ECO:0000313" key="5">
    <source>
        <dbReference type="EMBL" id="MXP22602.1"/>
    </source>
</evidence>
<dbReference type="InterPro" id="IPR055170">
    <property type="entry name" value="GFO_IDH_MocA-like_dom"/>
</dbReference>
<keyword evidence="2" id="KW-0560">Oxidoreductase</keyword>
<evidence type="ECO:0000256" key="1">
    <source>
        <dbReference type="ARBA" id="ARBA00010928"/>
    </source>
</evidence>
<dbReference type="GO" id="GO:0016491">
    <property type="term" value="F:oxidoreductase activity"/>
    <property type="evidence" value="ECO:0007669"/>
    <property type="project" value="UniProtKB-KW"/>
</dbReference>
<dbReference type="AlphaFoldDB" id="A0A6L7GSW2"/>
<dbReference type="GO" id="GO:0000166">
    <property type="term" value="F:nucleotide binding"/>
    <property type="evidence" value="ECO:0007669"/>
    <property type="project" value="InterPro"/>
</dbReference>
<feature type="domain" description="GFO/IDH/MocA-like oxidoreductase" evidence="4">
    <location>
        <begin position="150"/>
        <end position="257"/>
    </location>
</feature>